<protein>
    <submittedName>
        <fullName evidence="2">Uncharacterized protein</fullName>
    </submittedName>
</protein>
<sequence length="391" mass="39487">MKVLNKNLAYLLIGTSSLLGVAHIAMAQQLELDPNPAPILVEGAGWVRSVAQGVSADGSVIFGYVADTTGGATTASVWDSKTGKLTVLQNLALDAGRPFSANGASADGKVIFGGTVDAQGVQRPLVWLNETSTPTGLDALDANSTAVAHAISADGTTIVGSSNSNGALNNGHAVLWSRVNGAYSILDLGTLGGATSAAAAVSHDGSVIVGSADLDATHNHAAAWYDIDSHAVDLGTLGGNSSARGLSADGTVIVGQSNLAGGDLRAVAWYGKNANPVNLGVLNGGSSSFARTVSADGSVIIGGATYSSTADTHAVAWYNQETTPTDLGTLGGKASDATAVSANGGLSLAMRRMRAMQSTPWFGLAVRHRRQTLGLWGARLPIRAASLLMGL</sequence>
<dbReference type="InterPro" id="IPR014262">
    <property type="entry name" value="HAF_rpt"/>
</dbReference>
<evidence type="ECO:0000313" key="3">
    <source>
        <dbReference type="Proteomes" id="UP000246073"/>
    </source>
</evidence>
<gene>
    <name evidence="2" type="ORF">OHAE_468</name>
</gene>
<proteinExistence type="predicted"/>
<name>A0A2P9HKC4_9HYPH</name>
<reference evidence="3" key="1">
    <citation type="submission" date="2017-12" db="EMBL/GenBank/DDBJ databases">
        <authorList>
            <person name="Diaz M."/>
        </authorList>
    </citation>
    <scope>NUCLEOTIDE SEQUENCE [LARGE SCALE GENOMIC DNA]</scope>
    <source>
        <strain evidence="3">FI11154</strain>
    </source>
</reference>
<dbReference type="RefSeq" id="WP_109368419.1">
    <property type="nucleotide sequence ID" value="NZ_OOFM01000005.1"/>
</dbReference>
<dbReference type="EMBL" id="OOFM01000005">
    <property type="protein sequence ID" value="SPL64601.1"/>
    <property type="molecule type" value="Genomic_DNA"/>
</dbReference>
<feature type="signal peptide" evidence="1">
    <location>
        <begin position="1"/>
        <end position="27"/>
    </location>
</feature>
<accession>A0A2P9HKC4</accession>
<dbReference type="Proteomes" id="UP000246073">
    <property type="component" value="Unassembled WGS sequence"/>
</dbReference>
<keyword evidence="1" id="KW-0732">Signal</keyword>
<feature type="chain" id="PRO_5015144147" evidence="1">
    <location>
        <begin position="28"/>
        <end position="391"/>
    </location>
</feature>
<dbReference type="NCBIfam" id="TIGR02913">
    <property type="entry name" value="HAF_rpt"/>
    <property type="match status" value="1"/>
</dbReference>
<dbReference type="AlphaFoldDB" id="A0A2P9HKC4"/>
<organism evidence="2 3">
    <name type="scientific">Ochrobactrum soli</name>
    <dbReference type="NCBI Taxonomy" id="2448455"/>
    <lineage>
        <taxon>Bacteria</taxon>
        <taxon>Pseudomonadati</taxon>
        <taxon>Pseudomonadota</taxon>
        <taxon>Alphaproteobacteria</taxon>
        <taxon>Hyphomicrobiales</taxon>
        <taxon>Brucellaceae</taxon>
        <taxon>Brucella/Ochrobactrum group</taxon>
        <taxon>Ochrobactrum</taxon>
    </lineage>
</organism>
<evidence type="ECO:0000256" key="1">
    <source>
        <dbReference type="SAM" id="SignalP"/>
    </source>
</evidence>
<evidence type="ECO:0000313" key="2">
    <source>
        <dbReference type="EMBL" id="SPL64601.1"/>
    </source>
</evidence>
<dbReference type="SUPFAM" id="SSF82171">
    <property type="entry name" value="DPP6 N-terminal domain-like"/>
    <property type="match status" value="1"/>
</dbReference>